<dbReference type="InterPro" id="IPR041654">
    <property type="entry name" value="StyA_sbd"/>
</dbReference>
<dbReference type="RefSeq" id="WP_121002825.1">
    <property type="nucleotide sequence ID" value="NZ_RBXO01000001.1"/>
</dbReference>
<reference evidence="2 3" key="1">
    <citation type="submission" date="2018-10" db="EMBL/GenBank/DDBJ databases">
        <title>Sequencing the genomes of 1000 actinobacteria strains.</title>
        <authorList>
            <person name="Klenk H.-P."/>
        </authorList>
    </citation>
    <scope>NUCLEOTIDE SEQUENCE [LARGE SCALE GENOMIC DNA]</scope>
    <source>
        <strain evidence="2 3">DSM 43800</strain>
    </source>
</reference>
<dbReference type="AlphaFoldDB" id="A0A495VU41"/>
<dbReference type="PRINTS" id="PR00420">
    <property type="entry name" value="RNGMNOXGNASE"/>
</dbReference>
<dbReference type="Proteomes" id="UP000282084">
    <property type="component" value="Unassembled WGS sequence"/>
</dbReference>
<evidence type="ECO:0000259" key="1">
    <source>
        <dbReference type="Pfam" id="PF17885"/>
    </source>
</evidence>
<dbReference type="Pfam" id="PF17885">
    <property type="entry name" value="Smoa_sbd"/>
    <property type="match status" value="1"/>
</dbReference>
<accession>A0A495VU41</accession>
<dbReference type="InterPro" id="IPR036188">
    <property type="entry name" value="FAD/NAD-bd_sf"/>
</dbReference>
<protein>
    <submittedName>
        <fullName evidence="2">2-polyprenyl-6-methoxyphenol hydroxylase-like FAD-dependent oxidoreductase</fullName>
    </submittedName>
</protein>
<keyword evidence="3" id="KW-1185">Reference proteome</keyword>
<feature type="domain" description="Styrene monooxygenase StyA putative substrate binding" evidence="1">
    <location>
        <begin position="145"/>
        <end position="251"/>
    </location>
</feature>
<comment type="caution">
    <text evidence="2">The sequence shown here is derived from an EMBL/GenBank/DDBJ whole genome shotgun (WGS) entry which is preliminary data.</text>
</comment>
<dbReference type="Gene3D" id="3.50.50.60">
    <property type="entry name" value="FAD/NAD(P)-binding domain"/>
    <property type="match status" value="2"/>
</dbReference>
<dbReference type="OrthoDB" id="3414915at2"/>
<evidence type="ECO:0000313" key="3">
    <source>
        <dbReference type="Proteomes" id="UP000282084"/>
    </source>
</evidence>
<proteinExistence type="predicted"/>
<dbReference type="EMBL" id="RBXO01000001">
    <property type="protein sequence ID" value="RKT52911.1"/>
    <property type="molecule type" value="Genomic_DNA"/>
</dbReference>
<gene>
    <name evidence="2" type="ORF">C8E97_1451</name>
</gene>
<organism evidence="2 3">
    <name type="scientific">Saccharothrix australiensis</name>
    <dbReference type="NCBI Taxonomy" id="2072"/>
    <lineage>
        <taxon>Bacteria</taxon>
        <taxon>Bacillati</taxon>
        <taxon>Actinomycetota</taxon>
        <taxon>Actinomycetes</taxon>
        <taxon>Pseudonocardiales</taxon>
        <taxon>Pseudonocardiaceae</taxon>
        <taxon>Saccharothrix</taxon>
    </lineage>
</organism>
<name>A0A495VU41_9PSEU</name>
<evidence type="ECO:0000313" key="2">
    <source>
        <dbReference type="EMBL" id="RKT52911.1"/>
    </source>
</evidence>
<dbReference type="SUPFAM" id="SSF51905">
    <property type="entry name" value="FAD/NAD(P)-binding domain"/>
    <property type="match status" value="1"/>
</dbReference>
<sequence length="434" mass="47746">MRSVAVVGAGQAGIVLSAALLRAGWRVTLHSDRTAQEYLDSGGRPTACLFGDQVEYEAELGLERWPEAPRPGRIRLDVHTDDGRAAFTVDAPLRKPALAVDQRLKFAHGLRELARRGAAVVTGSVDADDLDALAARHDLVVVTVGSRAFPELFPRDDARSVHTTAQRALFMVNVRGYDLAAHPRYRDILFTFVPGTAEVFWIPFWDKDAGESRAVTVEAVPGGRADRFGGVTSAAEGLAVLREVVADLLPGHLDFLAPVTPTSPVTWLKGSVVPVVRRPVAVLPSGRHVLGLGDAVVLNDPIAGQGANNATRMARFFADRLAGYDGTAEQLRSWFDEFWETGRRTNDFSNGLLAPLRPFQRDVLLAAAHHPSIGEELWEGFNDPPTVFPWFFDEAAAREFLARRRVRRWDLARYRLDVASRLWAGRVFRRPAPA</sequence>